<evidence type="ECO:0000256" key="2">
    <source>
        <dbReference type="ARBA" id="ARBA00022676"/>
    </source>
</evidence>
<organism evidence="8 9">
    <name type="scientific">Pyrus ussuriensis x Pyrus communis</name>
    <dbReference type="NCBI Taxonomy" id="2448454"/>
    <lineage>
        <taxon>Eukaryota</taxon>
        <taxon>Viridiplantae</taxon>
        <taxon>Streptophyta</taxon>
        <taxon>Embryophyta</taxon>
        <taxon>Tracheophyta</taxon>
        <taxon>Spermatophyta</taxon>
        <taxon>Magnoliopsida</taxon>
        <taxon>eudicotyledons</taxon>
        <taxon>Gunneridae</taxon>
        <taxon>Pentapetalae</taxon>
        <taxon>rosids</taxon>
        <taxon>fabids</taxon>
        <taxon>Rosales</taxon>
        <taxon>Rosaceae</taxon>
        <taxon>Amygdaloideae</taxon>
        <taxon>Maleae</taxon>
        <taxon>Pyrus</taxon>
    </lineage>
</organism>
<dbReference type="GO" id="GO:0016020">
    <property type="term" value="C:membrane"/>
    <property type="evidence" value="ECO:0007669"/>
    <property type="project" value="UniProtKB-SubCell"/>
</dbReference>
<sequence length="126" mass="14213">MRLTERRRDRGGGWWVGGGRERERDSVKGRHAACREEGGREEKTKNNCSKFMDRERERADVLSGKVTSLYGGPLEFTFIVQSTEHPAYRAVSMLLSELKDEVDVKIVVAGISTTCGQKIHNQLVCT</sequence>
<keyword evidence="9" id="KW-1185">Reference proteome</keyword>
<comment type="caution">
    <text evidence="8">The sequence shown here is derived from an EMBL/GenBank/DDBJ whole genome shotgun (WGS) entry which is preliminary data.</text>
</comment>
<keyword evidence="6" id="KW-0472">Membrane</keyword>
<keyword evidence="5" id="KW-1133">Transmembrane helix</keyword>
<dbReference type="PANTHER" id="PTHR12726">
    <property type="entry name" value="CERAMIDE GLUCOSYLTRANSFERASE"/>
    <property type="match status" value="1"/>
</dbReference>
<dbReference type="EMBL" id="SMOL01000781">
    <property type="protein sequence ID" value="KAB2595773.1"/>
    <property type="molecule type" value="Genomic_DNA"/>
</dbReference>
<reference evidence="8 9" key="1">
    <citation type="submission" date="2019-09" db="EMBL/GenBank/DDBJ databases">
        <authorList>
            <person name="Ou C."/>
        </authorList>
    </citation>
    <scope>NUCLEOTIDE SEQUENCE [LARGE SCALE GENOMIC DNA]</scope>
    <source>
        <strain evidence="8">S2</strain>
        <tissue evidence="8">Leaf</tissue>
    </source>
</reference>
<evidence type="ECO:0000256" key="6">
    <source>
        <dbReference type="ARBA" id="ARBA00023136"/>
    </source>
</evidence>
<dbReference type="OrthoDB" id="2019570at2759"/>
<feature type="region of interest" description="Disordered" evidence="7">
    <location>
        <begin position="1"/>
        <end position="41"/>
    </location>
</feature>
<keyword evidence="2" id="KW-0328">Glycosyltransferase</keyword>
<evidence type="ECO:0000256" key="1">
    <source>
        <dbReference type="ARBA" id="ARBA00004141"/>
    </source>
</evidence>
<comment type="subcellular location">
    <subcellularLocation>
        <location evidence="1">Membrane</location>
        <topology evidence="1">Multi-pass membrane protein</topology>
    </subcellularLocation>
</comment>
<dbReference type="GO" id="GO:0006679">
    <property type="term" value="P:glucosylceramide biosynthetic process"/>
    <property type="evidence" value="ECO:0007669"/>
    <property type="project" value="TreeGrafter"/>
</dbReference>
<evidence type="ECO:0000256" key="7">
    <source>
        <dbReference type="SAM" id="MobiDB-lite"/>
    </source>
</evidence>
<keyword evidence="4" id="KW-0812">Transmembrane</keyword>
<feature type="compositionally biased region" description="Basic and acidic residues" evidence="7">
    <location>
        <begin position="1"/>
        <end position="11"/>
    </location>
</feature>
<evidence type="ECO:0000313" key="8">
    <source>
        <dbReference type="EMBL" id="KAB2595773.1"/>
    </source>
</evidence>
<evidence type="ECO:0000313" key="9">
    <source>
        <dbReference type="Proteomes" id="UP000327157"/>
    </source>
</evidence>
<protein>
    <submittedName>
        <fullName evidence="8">Uncharacterized protein</fullName>
    </submittedName>
</protein>
<reference evidence="8 9" key="3">
    <citation type="submission" date="2019-11" db="EMBL/GenBank/DDBJ databases">
        <title>A de novo genome assembly of a pear dwarfing rootstock.</title>
        <authorList>
            <person name="Wang F."/>
            <person name="Wang J."/>
            <person name="Li S."/>
            <person name="Zhang Y."/>
            <person name="Fang M."/>
            <person name="Ma L."/>
            <person name="Zhao Y."/>
            <person name="Jiang S."/>
        </authorList>
    </citation>
    <scope>NUCLEOTIDE SEQUENCE [LARGE SCALE GENOMIC DNA]</scope>
    <source>
        <strain evidence="8">S2</strain>
        <tissue evidence="8">Leaf</tissue>
    </source>
</reference>
<dbReference type="GO" id="GO:0008120">
    <property type="term" value="F:ceramide glucosyltransferase activity"/>
    <property type="evidence" value="ECO:0007669"/>
    <property type="project" value="TreeGrafter"/>
</dbReference>
<reference evidence="9" key="2">
    <citation type="submission" date="2019-10" db="EMBL/GenBank/DDBJ databases">
        <title>A de novo genome assembly of a pear dwarfing rootstock.</title>
        <authorList>
            <person name="Wang F."/>
            <person name="Wang J."/>
            <person name="Li S."/>
            <person name="Zhang Y."/>
            <person name="Fang M."/>
            <person name="Ma L."/>
            <person name="Zhao Y."/>
            <person name="Jiang S."/>
        </authorList>
    </citation>
    <scope>NUCLEOTIDE SEQUENCE [LARGE SCALE GENOMIC DNA]</scope>
</reference>
<feature type="compositionally biased region" description="Basic and acidic residues" evidence="7">
    <location>
        <begin position="19"/>
        <end position="41"/>
    </location>
</feature>
<dbReference type="Proteomes" id="UP000327157">
    <property type="component" value="Chromosome 7"/>
</dbReference>
<accession>A0A5N5EZ48</accession>
<dbReference type="InterPro" id="IPR025993">
    <property type="entry name" value="Ceramide_glucosylTrfase"/>
</dbReference>
<dbReference type="PANTHER" id="PTHR12726:SF0">
    <property type="entry name" value="CERAMIDE GLUCOSYLTRANSFERASE"/>
    <property type="match status" value="1"/>
</dbReference>
<proteinExistence type="predicted"/>
<evidence type="ECO:0000256" key="5">
    <source>
        <dbReference type="ARBA" id="ARBA00022989"/>
    </source>
</evidence>
<gene>
    <name evidence="8" type="ORF">D8674_031223</name>
</gene>
<evidence type="ECO:0000256" key="3">
    <source>
        <dbReference type="ARBA" id="ARBA00022679"/>
    </source>
</evidence>
<evidence type="ECO:0000256" key="4">
    <source>
        <dbReference type="ARBA" id="ARBA00022692"/>
    </source>
</evidence>
<keyword evidence="3" id="KW-0808">Transferase</keyword>
<name>A0A5N5EZ48_9ROSA</name>
<dbReference type="AlphaFoldDB" id="A0A5N5EZ48"/>